<dbReference type="InterPro" id="IPR036415">
    <property type="entry name" value="Lamin_tail_dom_sf"/>
</dbReference>
<gene>
    <name evidence="2" type="ORF">C0184_07045</name>
</gene>
<reference evidence="2 3" key="1">
    <citation type="submission" date="2018-01" db="EMBL/GenBank/DDBJ databases">
        <title>Metagenomic assembled genomes from two thermal pools in the Uzon Caldera, Kamchatka, Russia.</title>
        <authorList>
            <person name="Wilkins L."/>
            <person name="Ettinger C."/>
        </authorList>
    </citation>
    <scope>NUCLEOTIDE SEQUENCE [LARGE SCALE GENOMIC DNA]</scope>
    <source>
        <strain evidence="2">ZAV-02</strain>
    </source>
</reference>
<dbReference type="Proteomes" id="UP000243376">
    <property type="component" value="Unassembled WGS sequence"/>
</dbReference>
<comment type="caution">
    <text evidence="2">The sequence shown here is derived from an EMBL/GenBank/DDBJ whole genome shotgun (WGS) entry which is preliminary data.</text>
</comment>
<sequence>MCWRFITILILGLVGGWWQPLYVYAQLPSVLINEVMHYPSTGAEWVELYNSGALPIDLSGWRIDDATIGGLHTIIAEGTIIPPGDLLVVELSNPILNNNDPDQVQLSDRFGNLIDQSPLTIVPRD</sequence>
<feature type="non-terminal residue" evidence="2">
    <location>
        <position position="125"/>
    </location>
</feature>
<proteinExistence type="predicted"/>
<evidence type="ECO:0000259" key="1">
    <source>
        <dbReference type="PROSITE" id="PS51841"/>
    </source>
</evidence>
<accession>A0A2J6X690</accession>
<evidence type="ECO:0000313" key="2">
    <source>
        <dbReference type="EMBL" id="PMP82271.1"/>
    </source>
</evidence>
<dbReference type="SUPFAM" id="SSF74853">
    <property type="entry name" value="Lamin A/C globular tail domain"/>
    <property type="match status" value="1"/>
</dbReference>
<feature type="domain" description="LTD" evidence="1">
    <location>
        <begin position="22"/>
        <end position="123"/>
    </location>
</feature>
<protein>
    <recommendedName>
        <fullName evidence="1">LTD domain-containing protein</fullName>
    </recommendedName>
</protein>
<dbReference type="InterPro" id="IPR001322">
    <property type="entry name" value="Lamin_tail_dom"/>
</dbReference>
<dbReference type="Gene3D" id="2.60.40.1260">
    <property type="entry name" value="Lamin Tail domain"/>
    <property type="match status" value="1"/>
</dbReference>
<evidence type="ECO:0000313" key="3">
    <source>
        <dbReference type="Proteomes" id="UP000243376"/>
    </source>
</evidence>
<dbReference type="AlphaFoldDB" id="A0A2J6X690"/>
<dbReference type="Pfam" id="PF00932">
    <property type="entry name" value="LTD"/>
    <property type="match status" value="1"/>
</dbReference>
<organism evidence="2 3">
    <name type="scientific">Chloroflexus aggregans</name>
    <dbReference type="NCBI Taxonomy" id="152260"/>
    <lineage>
        <taxon>Bacteria</taxon>
        <taxon>Bacillati</taxon>
        <taxon>Chloroflexota</taxon>
        <taxon>Chloroflexia</taxon>
        <taxon>Chloroflexales</taxon>
        <taxon>Chloroflexineae</taxon>
        <taxon>Chloroflexaceae</taxon>
        <taxon>Chloroflexus</taxon>
    </lineage>
</organism>
<dbReference type="PROSITE" id="PS51841">
    <property type="entry name" value="LTD"/>
    <property type="match status" value="1"/>
</dbReference>
<dbReference type="EMBL" id="PNIQ01000461">
    <property type="protein sequence ID" value="PMP82271.1"/>
    <property type="molecule type" value="Genomic_DNA"/>
</dbReference>
<name>A0A2J6X690_9CHLR</name>